<proteinExistence type="predicted"/>
<reference evidence="2 3" key="1">
    <citation type="submission" date="2018-11" db="EMBL/GenBank/DDBJ databases">
        <title>Sequencing the genomes of 1000 actinobacteria strains.</title>
        <authorList>
            <person name="Klenk H.-P."/>
        </authorList>
    </citation>
    <scope>NUCLEOTIDE SEQUENCE [LARGE SCALE GENOMIC DNA]</scope>
    <source>
        <strain evidence="2 3">DSM 44254</strain>
    </source>
</reference>
<comment type="caution">
    <text evidence="2">The sequence shown here is derived from an EMBL/GenBank/DDBJ whole genome shotgun (WGS) entry which is preliminary data.</text>
</comment>
<protein>
    <submittedName>
        <fullName evidence="2">Uncharacterized protein</fullName>
    </submittedName>
</protein>
<name>A0A3N1D5A7_9ACTN</name>
<evidence type="ECO:0000313" key="2">
    <source>
        <dbReference type="EMBL" id="ROO88717.1"/>
    </source>
</evidence>
<dbReference type="AlphaFoldDB" id="A0A3N1D5A7"/>
<evidence type="ECO:0000313" key="3">
    <source>
        <dbReference type="Proteomes" id="UP000272400"/>
    </source>
</evidence>
<gene>
    <name evidence="2" type="ORF">EDD29_6395</name>
</gene>
<organism evidence="2 3">
    <name type="scientific">Actinocorallia herbida</name>
    <dbReference type="NCBI Taxonomy" id="58109"/>
    <lineage>
        <taxon>Bacteria</taxon>
        <taxon>Bacillati</taxon>
        <taxon>Actinomycetota</taxon>
        <taxon>Actinomycetes</taxon>
        <taxon>Streptosporangiales</taxon>
        <taxon>Thermomonosporaceae</taxon>
        <taxon>Actinocorallia</taxon>
    </lineage>
</organism>
<dbReference type="Proteomes" id="UP000272400">
    <property type="component" value="Unassembled WGS sequence"/>
</dbReference>
<accession>A0A3N1D5A7</accession>
<feature type="compositionally biased region" description="Polar residues" evidence="1">
    <location>
        <begin position="79"/>
        <end position="92"/>
    </location>
</feature>
<feature type="region of interest" description="Disordered" evidence="1">
    <location>
        <begin position="43"/>
        <end position="97"/>
    </location>
</feature>
<keyword evidence="3" id="KW-1185">Reference proteome</keyword>
<dbReference type="EMBL" id="RJKE01000001">
    <property type="protein sequence ID" value="ROO88717.1"/>
    <property type="molecule type" value="Genomic_DNA"/>
</dbReference>
<sequence>MGTKRVRIAVAAGVVALGITGTGVYLGTQHALPGQEGPAKADALLAPDDGEGIVPTPPETTPTAEAVTPQATDLRETRLPSTSPKADGTSNDGCDPAYGEPTQCVPWVFPDGITAYSDKCLWLKINGFGEVRVVGTDRQRLDPDKNKIACD</sequence>
<evidence type="ECO:0000256" key="1">
    <source>
        <dbReference type="SAM" id="MobiDB-lite"/>
    </source>
</evidence>